<protein>
    <submittedName>
        <fullName evidence="1">Uncharacterized protein</fullName>
    </submittedName>
</protein>
<keyword evidence="2" id="KW-1185">Reference proteome</keyword>
<dbReference type="STRING" id="1675527.AIOL_003592"/>
<reference evidence="1 2" key="1">
    <citation type="submission" date="2015-06" db="EMBL/GenBank/DDBJ databases">
        <title>Draft genome sequence of an Alphaproteobacteria species associated to the Mediterranean sponge Oscarella lobularis.</title>
        <authorList>
            <person name="Jourda C."/>
            <person name="Santini S."/>
            <person name="Claverie J.-M."/>
        </authorList>
    </citation>
    <scope>NUCLEOTIDE SEQUENCE [LARGE SCALE GENOMIC DNA]</scope>
    <source>
        <strain evidence="1">IGS</strain>
    </source>
</reference>
<name>A0A0J9EAE6_9RHOB</name>
<evidence type="ECO:0000313" key="1">
    <source>
        <dbReference type="EMBL" id="KMW58614.1"/>
    </source>
</evidence>
<comment type="caution">
    <text evidence="1">The sequence shown here is derived from an EMBL/GenBank/DDBJ whole genome shotgun (WGS) entry which is preliminary data.</text>
</comment>
<organism evidence="1 2">
    <name type="scientific">Candidatus Rhodobacter oscarellae</name>
    <dbReference type="NCBI Taxonomy" id="1675527"/>
    <lineage>
        <taxon>Bacteria</taxon>
        <taxon>Pseudomonadati</taxon>
        <taxon>Pseudomonadota</taxon>
        <taxon>Alphaproteobacteria</taxon>
        <taxon>Rhodobacterales</taxon>
        <taxon>Rhodobacter group</taxon>
        <taxon>Rhodobacter</taxon>
    </lineage>
</organism>
<accession>A0A0J9EAE6</accession>
<dbReference type="PATRIC" id="fig|1675527.3.peg.3761"/>
<dbReference type="AlphaFoldDB" id="A0A0J9EAE6"/>
<dbReference type="OrthoDB" id="8421391at2"/>
<dbReference type="RefSeq" id="WP_049644203.1">
    <property type="nucleotide sequence ID" value="NZ_LFTY01000002.1"/>
</dbReference>
<sequence>MNDEETLRQAELRHVENATHWAGIIDRAESEARAVSPPRPCDYKRWTEAIARACGKDAVWLGSYWIIFGNNAEGLMAYTAMVARPVWPEEHQHLVEFSLRFLEADVMLFRSGYAKKNLLQRSRQARLSDDHKARLRQLVRRTLLQGTGMDEFREYCRMAVKLSPLGFEGELKEWAAQAYLTTEIPGIELIKIITQLDEKACERWVTRTRNRGARYYAVRSDLSLPLVKVADLPVENKLWRSAWLMLQHLRRCGVIAEEAE</sequence>
<dbReference type="EMBL" id="LFTY01000002">
    <property type="protein sequence ID" value="KMW58614.1"/>
    <property type="molecule type" value="Genomic_DNA"/>
</dbReference>
<evidence type="ECO:0000313" key="2">
    <source>
        <dbReference type="Proteomes" id="UP000037178"/>
    </source>
</evidence>
<proteinExistence type="predicted"/>
<dbReference type="Proteomes" id="UP000037178">
    <property type="component" value="Unassembled WGS sequence"/>
</dbReference>
<gene>
    <name evidence="1" type="ORF">AIOL_003592</name>
</gene>